<feature type="domain" description="YdbS-like PH" evidence="2">
    <location>
        <begin position="67"/>
        <end position="144"/>
    </location>
</feature>
<keyword evidence="1" id="KW-0472">Membrane</keyword>
<dbReference type="EMBL" id="MASR01000001">
    <property type="protein sequence ID" value="OFE12390.1"/>
    <property type="molecule type" value="Genomic_DNA"/>
</dbReference>
<comment type="caution">
    <text evidence="3">The sequence shown here is derived from an EMBL/GenBank/DDBJ whole genome shotgun (WGS) entry which is preliminary data.</text>
</comment>
<reference evidence="4" key="1">
    <citation type="submission" date="2016-07" db="EMBL/GenBank/DDBJ databases">
        <authorList>
            <person name="Florea S."/>
            <person name="Webb J.S."/>
            <person name="Jaromczyk J."/>
            <person name="Schardl C.L."/>
        </authorList>
    </citation>
    <scope>NUCLEOTIDE SEQUENCE [LARGE SCALE GENOMIC DNA]</scope>
    <source>
        <strain evidence="4">KCTC 42131</strain>
    </source>
</reference>
<dbReference type="PANTHER" id="PTHR34473">
    <property type="entry name" value="UPF0699 TRANSMEMBRANE PROTEIN YDBS"/>
    <property type="match status" value="1"/>
</dbReference>
<accession>A0A1E8CIR9</accession>
<dbReference type="Pfam" id="PF03703">
    <property type="entry name" value="bPH_2"/>
    <property type="match status" value="1"/>
</dbReference>
<dbReference type="STRING" id="1524254.PHACT_03930"/>
<dbReference type="Proteomes" id="UP000175669">
    <property type="component" value="Unassembled WGS sequence"/>
</dbReference>
<evidence type="ECO:0000313" key="3">
    <source>
        <dbReference type="EMBL" id="OFE12390.1"/>
    </source>
</evidence>
<keyword evidence="1" id="KW-0812">Transmembrane</keyword>
<proteinExistence type="predicted"/>
<dbReference type="OrthoDB" id="1750577at2"/>
<dbReference type="InterPro" id="IPR005182">
    <property type="entry name" value="YdbS-like_PH"/>
</dbReference>
<evidence type="ECO:0000313" key="4">
    <source>
        <dbReference type="Proteomes" id="UP000175669"/>
    </source>
</evidence>
<evidence type="ECO:0000259" key="2">
    <source>
        <dbReference type="Pfam" id="PF03703"/>
    </source>
</evidence>
<keyword evidence="4" id="KW-1185">Reference proteome</keyword>
<dbReference type="PANTHER" id="PTHR34473:SF3">
    <property type="entry name" value="TRANSMEMBRANE PROTEIN-RELATED"/>
    <property type="match status" value="1"/>
</dbReference>
<dbReference type="AlphaFoldDB" id="A0A1E8CIR9"/>
<gene>
    <name evidence="3" type="ORF">PHACT_03930</name>
</gene>
<sequence length="164" mass="18223">MEYLPVDPAYKTLLRVVILIDTVLLLILCVLLSIAIPAVAPWHGAFAAMVVLLPAITLMTVWVNKRYRLTGYVVQPRAVYFRTGALWRTQTVVTLNRIQHVEITQGPLERWLKIARLVIYTAGGKSSDLTVPGLPLPRAEGIRDGLLQKIDAQPDATEAVDDQL</sequence>
<organism evidence="3 4">
    <name type="scientific">Pseudohongiella acticola</name>
    <dbReference type="NCBI Taxonomy" id="1524254"/>
    <lineage>
        <taxon>Bacteria</taxon>
        <taxon>Pseudomonadati</taxon>
        <taxon>Pseudomonadota</taxon>
        <taxon>Gammaproteobacteria</taxon>
        <taxon>Pseudomonadales</taxon>
        <taxon>Pseudohongiellaceae</taxon>
        <taxon>Pseudohongiella</taxon>
    </lineage>
</organism>
<protein>
    <recommendedName>
        <fullName evidence="2">YdbS-like PH domain-containing protein</fullName>
    </recommendedName>
</protein>
<name>A0A1E8CIR9_9GAMM</name>
<feature type="transmembrane region" description="Helical" evidence="1">
    <location>
        <begin position="42"/>
        <end position="63"/>
    </location>
</feature>
<feature type="transmembrane region" description="Helical" evidence="1">
    <location>
        <begin position="12"/>
        <end position="36"/>
    </location>
</feature>
<keyword evidence="1" id="KW-1133">Transmembrane helix</keyword>
<evidence type="ECO:0000256" key="1">
    <source>
        <dbReference type="SAM" id="Phobius"/>
    </source>
</evidence>
<dbReference type="RefSeq" id="WP_070116013.1">
    <property type="nucleotide sequence ID" value="NZ_MASR01000001.1"/>
</dbReference>